<evidence type="ECO:0000313" key="3">
    <source>
        <dbReference type="WBParaSite" id="L893_g13157.t1"/>
    </source>
</evidence>
<feature type="compositionally biased region" description="Polar residues" evidence="1">
    <location>
        <begin position="130"/>
        <end position="141"/>
    </location>
</feature>
<feature type="region of interest" description="Disordered" evidence="1">
    <location>
        <begin position="123"/>
        <end position="153"/>
    </location>
</feature>
<name>A0A1I7Y682_9BILA</name>
<dbReference type="AlphaFoldDB" id="A0A1I7Y682"/>
<organism evidence="2 3">
    <name type="scientific">Steinernema glaseri</name>
    <dbReference type="NCBI Taxonomy" id="37863"/>
    <lineage>
        <taxon>Eukaryota</taxon>
        <taxon>Metazoa</taxon>
        <taxon>Ecdysozoa</taxon>
        <taxon>Nematoda</taxon>
        <taxon>Chromadorea</taxon>
        <taxon>Rhabditida</taxon>
        <taxon>Tylenchina</taxon>
        <taxon>Panagrolaimomorpha</taxon>
        <taxon>Strongyloidoidea</taxon>
        <taxon>Steinernematidae</taxon>
        <taxon>Steinernema</taxon>
    </lineage>
</organism>
<dbReference type="WBParaSite" id="L893_g13157.t1">
    <property type="protein sequence ID" value="L893_g13157.t1"/>
    <property type="gene ID" value="L893_g13157"/>
</dbReference>
<accession>A0A1I7Y682</accession>
<feature type="compositionally biased region" description="Basic and acidic residues" evidence="1">
    <location>
        <begin position="144"/>
        <end position="153"/>
    </location>
</feature>
<dbReference type="Proteomes" id="UP000095287">
    <property type="component" value="Unplaced"/>
</dbReference>
<sequence>MCDKDLVVPDVKGATCLEPFDRLPQLPIQPSVPFFSQAKSGFPAKPEVARYEEAEAPLPGYASQEVDLPGDGHRYFEDKKTIATHKKTKCNSQVAREATGREAVFEEEGWRLKSDGKPAKILGSAATDAFSASNESPSSPTAIHPRDSDKLEG</sequence>
<reference evidence="3" key="1">
    <citation type="submission" date="2016-11" db="UniProtKB">
        <authorList>
            <consortium name="WormBaseParasite"/>
        </authorList>
    </citation>
    <scope>IDENTIFICATION</scope>
</reference>
<evidence type="ECO:0000313" key="2">
    <source>
        <dbReference type="Proteomes" id="UP000095287"/>
    </source>
</evidence>
<evidence type="ECO:0000256" key="1">
    <source>
        <dbReference type="SAM" id="MobiDB-lite"/>
    </source>
</evidence>
<proteinExistence type="predicted"/>
<protein>
    <submittedName>
        <fullName evidence="3">Uncharacterized protein</fullName>
    </submittedName>
</protein>
<keyword evidence="2" id="KW-1185">Reference proteome</keyword>